<evidence type="ECO:0000256" key="1">
    <source>
        <dbReference type="ARBA" id="ARBA00004123"/>
    </source>
</evidence>
<evidence type="ECO:0000313" key="8">
    <source>
        <dbReference type="Proteomes" id="UP000520535"/>
    </source>
</evidence>
<dbReference type="InterPro" id="IPR007052">
    <property type="entry name" value="CS_dom"/>
</dbReference>
<organism evidence="7 8">
    <name type="scientific">Brachypteracias leptosomus</name>
    <name type="common">short-legged ground-roller</name>
    <dbReference type="NCBI Taxonomy" id="135165"/>
    <lineage>
        <taxon>Eukaryota</taxon>
        <taxon>Metazoa</taxon>
        <taxon>Chordata</taxon>
        <taxon>Craniata</taxon>
        <taxon>Vertebrata</taxon>
        <taxon>Euteleostomi</taxon>
        <taxon>Archelosauria</taxon>
        <taxon>Archosauria</taxon>
        <taxon>Dinosauria</taxon>
        <taxon>Saurischia</taxon>
        <taxon>Theropoda</taxon>
        <taxon>Coelurosauria</taxon>
        <taxon>Aves</taxon>
        <taxon>Neognathae</taxon>
        <taxon>Neoaves</taxon>
        <taxon>Telluraves</taxon>
        <taxon>Coraciimorphae</taxon>
        <taxon>Coraciiformes</taxon>
        <taxon>Brachypteraciidae</taxon>
        <taxon>Brachypteracias</taxon>
    </lineage>
</organism>
<dbReference type="PANTHER" id="PTHR21664:SF1">
    <property type="entry name" value="NUDC DOMAIN-CONTAINING PROTEIN 1"/>
    <property type="match status" value="1"/>
</dbReference>
<evidence type="ECO:0000259" key="6">
    <source>
        <dbReference type="PROSITE" id="PS51203"/>
    </source>
</evidence>
<gene>
    <name evidence="7" type="primary">Nudcd1</name>
    <name evidence="7" type="ORF">BRALEP_R06865</name>
</gene>
<dbReference type="Gene3D" id="2.60.40.790">
    <property type="match status" value="1"/>
</dbReference>
<dbReference type="PROSITE" id="PS51203">
    <property type="entry name" value="CS"/>
    <property type="match status" value="1"/>
</dbReference>
<dbReference type="GO" id="GO:0005634">
    <property type="term" value="C:nucleus"/>
    <property type="evidence" value="ECO:0007669"/>
    <property type="project" value="UniProtKB-SubCell"/>
</dbReference>
<keyword evidence="5" id="KW-0539">Nucleus</keyword>
<protein>
    <recommendedName>
        <fullName evidence="3">NudC domain-containing protein 1</fullName>
    </recommendedName>
</protein>
<dbReference type="InterPro" id="IPR037895">
    <property type="entry name" value="NUDCD1"/>
</dbReference>
<comment type="subcellular location">
    <subcellularLocation>
        <location evidence="2">Cytoplasm</location>
    </subcellularLocation>
    <subcellularLocation>
        <location evidence="1">Nucleus</location>
    </subcellularLocation>
</comment>
<dbReference type="EMBL" id="VYZX01014955">
    <property type="protein sequence ID" value="NXS56705.1"/>
    <property type="molecule type" value="Genomic_DNA"/>
</dbReference>
<dbReference type="Proteomes" id="UP000520535">
    <property type="component" value="Unassembled WGS sequence"/>
</dbReference>
<evidence type="ECO:0000256" key="5">
    <source>
        <dbReference type="ARBA" id="ARBA00023242"/>
    </source>
</evidence>
<keyword evidence="4" id="KW-0963">Cytoplasm</keyword>
<dbReference type="OrthoDB" id="428655at2759"/>
<sequence>MAGAAPCSLRAKRLLLDPKFEGYKLSLEPLACYQLGLDAAVAEVKLGDDQYTLDHMRAFGMYNYLHLDSWYQDSVYYVDQLGRVMNLSVTLDTALQKPREVFRLPTDLTACDNRLCASMHFSSSRWVALSDGTGRLYLIKSGKRGNSTSEKWEIVFNEELGSPFIIAHSVSFVKSDVHSVAVLLLRVEKDELDTKGSGFHITLEWVTIAEISKEGDHRYEIFKRRVLQGKSVPHYAAIEPNGDGLMIVSYKPFKFLQEEDDKLEENDDAEATNEKKDPLYYWQQTEDDVTVTVNVPRNITKDDIKVRFAPDSICVTLKDQPPLIEGQLYSSVDHESCTWIIREDK</sequence>
<accession>A0A7L2VFJ1</accession>
<feature type="domain" description="CS" evidence="6">
    <location>
        <begin position="275"/>
        <end position="345"/>
    </location>
</feature>
<name>A0A7L2VFJ1_9AVES</name>
<dbReference type="Pfam" id="PF04969">
    <property type="entry name" value="CS"/>
    <property type="match status" value="1"/>
</dbReference>
<evidence type="ECO:0000256" key="2">
    <source>
        <dbReference type="ARBA" id="ARBA00004496"/>
    </source>
</evidence>
<evidence type="ECO:0000256" key="4">
    <source>
        <dbReference type="ARBA" id="ARBA00022490"/>
    </source>
</evidence>
<dbReference type="PANTHER" id="PTHR21664">
    <property type="entry name" value="CHRONIC MYELOGENOUS LEUKEMIA TUMOR ANTIGEN 66"/>
    <property type="match status" value="1"/>
</dbReference>
<dbReference type="GO" id="GO:0005737">
    <property type="term" value="C:cytoplasm"/>
    <property type="evidence" value="ECO:0007669"/>
    <property type="project" value="UniProtKB-SubCell"/>
</dbReference>
<feature type="non-terminal residue" evidence="7">
    <location>
        <position position="1"/>
    </location>
</feature>
<evidence type="ECO:0000256" key="3">
    <source>
        <dbReference type="ARBA" id="ARBA00018915"/>
    </source>
</evidence>
<dbReference type="InterPro" id="IPR008978">
    <property type="entry name" value="HSP20-like_chaperone"/>
</dbReference>
<keyword evidence="8" id="KW-1185">Reference proteome</keyword>
<dbReference type="SUPFAM" id="SSF49764">
    <property type="entry name" value="HSP20-like chaperones"/>
    <property type="match status" value="1"/>
</dbReference>
<feature type="non-terminal residue" evidence="7">
    <location>
        <position position="345"/>
    </location>
</feature>
<reference evidence="7 8" key="1">
    <citation type="submission" date="2019-09" db="EMBL/GenBank/DDBJ databases">
        <title>Bird 10,000 Genomes (B10K) Project - Family phase.</title>
        <authorList>
            <person name="Zhang G."/>
        </authorList>
    </citation>
    <scope>NUCLEOTIDE SEQUENCE [LARGE SCALE GENOMIC DNA]</scope>
    <source>
        <strain evidence="7">B10K-DU-012-52</strain>
    </source>
</reference>
<evidence type="ECO:0000313" key="7">
    <source>
        <dbReference type="EMBL" id="NXS56705.1"/>
    </source>
</evidence>
<comment type="caution">
    <text evidence="7">The sequence shown here is derived from an EMBL/GenBank/DDBJ whole genome shotgun (WGS) entry which is preliminary data.</text>
</comment>
<proteinExistence type="predicted"/>
<dbReference type="AlphaFoldDB" id="A0A7L2VFJ1"/>